<evidence type="ECO:0000313" key="2">
    <source>
        <dbReference type="EMBL" id="OTN76820.1"/>
    </source>
</evidence>
<keyword evidence="1" id="KW-1133">Transmembrane helix</keyword>
<feature type="transmembrane region" description="Helical" evidence="1">
    <location>
        <begin position="212"/>
        <end position="231"/>
    </location>
</feature>
<reference evidence="2 3" key="1">
    <citation type="submission" date="2017-05" db="EMBL/GenBank/DDBJ databases">
        <title>The Genome Sequence of Enterococcus sp. 8G7_MSG3316.</title>
        <authorList>
            <consortium name="The Broad Institute Genomics Platform"/>
            <consortium name="The Broad Institute Genomic Center for Infectious Diseases"/>
            <person name="Earl A."/>
            <person name="Manson A."/>
            <person name="Schwartman J."/>
            <person name="Gilmore M."/>
            <person name="Abouelleil A."/>
            <person name="Cao P."/>
            <person name="Chapman S."/>
            <person name="Cusick C."/>
            <person name="Shea T."/>
            <person name="Young S."/>
            <person name="Neafsey D."/>
            <person name="Nusbaum C."/>
            <person name="Birren B."/>
        </authorList>
    </citation>
    <scope>NUCLEOTIDE SEQUENCE [LARGE SCALE GENOMIC DNA]</scope>
    <source>
        <strain evidence="2 3">8G7_MSG3316</strain>
    </source>
</reference>
<proteinExistence type="predicted"/>
<evidence type="ECO:0000313" key="3">
    <source>
        <dbReference type="Proteomes" id="UP000195043"/>
    </source>
</evidence>
<dbReference type="STRING" id="1834191.A5886_001899"/>
<keyword evidence="1" id="KW-0812">Transmembrane</keyword>
<sequence length="604" mass="70028">MGKLNNNINLKSVLPFFLLAMTFMGLIIFFIAQAFFPTADLASIEKKEDWLYYTDSQPEATFTSNYVNVLPNVKANETFIMERKMTSDYQYPTLLMIGDHQRLTAYLDDEQFYTNDYTPGSFMTSHPGKTLSFVTLPQDYQGKTLRIYVSSPFDNFAGFPAEIYFGTANALIAYIFQHSIPNIFILLLTGLICIFNVFYVLWVYMRQRKIRLSALLFSGFALFAGLEAGFGDMLGGLLFRSSYNSLILNILMILTPMCLIGFYFSKMIYGRKYYGKWVLFHYLFGLAAISGGLIYPQQMPNMMNYILLLNIASTFITSFAAIYEAVKKNHFYVLCAPWVVVAAIGHCFIYILDVLHLRHSPVNWSSILFMMLVVVFTCYALLEHFFSHEEKTKENDTTSMKIRLYENQHSLFPHKTAKWHQTLDSIQQQTQLIKEMLEEQQLAAAFEGISVIEHHIDTHKMEQHEDMPSLLTMLLATYERKAANKSVRFDHTIDTTLFQRLHEDDLLPLFMHLLDYAFRHTYLLTDPKERRVSIRSVENNHQLILDCTFTVTEDGQIVGKTSDVMLKQDNRDLQEIKRILRSYQGEYSILHHEGTKKMRLILNS</sequence>
<accession>A0A242A7F8</accession>
<gene>
    <name evidence="2" type="ORF">A5886_001899</name>
</gene>
<feature type="transmembrane region" description="Helical" evidence="1">
    <location>
        <begin position="330"/>
        <end position="352"/>
    </location>
</feature>
<dbReference type="Proteomes" id="UP000195043">
    <property type="component" value="Unassembled WGS sequence"/>
</dbReference>
<comment type="caution">
    <text evidence="2">The sequence shown here is derived from an EMBL/GenBank/DDBJ whole genome shotgun (WGS) entry which is preliminary data.</text>
</comment>
<name>A0A242A7F8_9ENTE</name>
<dbReference type="RefSeq" id="WP_218776638.1">
    <property type="nucleotide sequence ID" value="NZ_NGKU01000001.1"/>
</dbReference>
<organism evidence="2 3">
    <name type="scientific">Candidatus Enterococcus testudinis</name>
    <dbReference type="NCBI Taxonomy" id="1834191"/>
    <lineage>
        <taxon>Bacteria</taxon>
        <taxon>Bacillati</taxon>
        <taxon>Bacillota</taxon>
        <taxon>Bacilli</taxon>
        <taxon>Lactobacillales</taxon>
        <taxon>Enterococcaceae</taxon>
        <taxon>Enterococcus</taxon>
    </lineage>
</organism>
<feature type="transmembrane region" description="Helical" evidence="1">
    <location>
        <begin position="302"/>
        <end position="323"/>
    </location>
</feature>
<feature type="transmembrane region" description="Helical" evidence="1">
    <location>
        <begin position="243"/>
        <end position="265"/>
    </location>
</feature>
<evidence type="ECO:0000256" key="1">
    <source>
        <dbReference type="SAM" id="Phobius"/>
    </source>
</evidence>
<dbReference type="AlphaFoldDB" id="A0A242A7F8"/>
<feature type="transmembrane region" description="Helical" evidence="1">
    <location>
        <begin position="183"/>
        <end position="205"/>
    </location>
</feature>
<feature type="transmembrane region" description="Helical" evidence="1">
    <location>
        <begin position="277"/>
        <end position="296"/>
    </location>
</feature>
<keyword evidence="1" id="KW-0472">Membrane</keyword>
<feature type="transmembrane region" description="Helical" evidence="1">
    <location>
        <begin position="364"/>
        <end position="382"/>
    </location>
</feature>
<feature type="transmembrane region" description="Helical" evidence="1">
    <location>
        <begin position="12"/>
        <end position="36"/>
    </location>
</feature>
<protein>
    <recommendedName>
        <fullName evidence="4">Sensor histidine kinase NatK C-terminal domain-containing protein</fullName>
    </recommendedName>
</protein>
<dbReference type="EMBL" id="NGKU01000001">
    <property type="protein sequence ID" value="OTN76820.1"/>
    <property type="molecule type" value="Genomic_DNA"/>
</dbReference>
<keyword evidence="3" id="KW-1185">Reference proteome</keyword>
<evidence type="ECO:0008006" key="4">
    <source>
        <dbReference type="Google" id="ProtNLM"/>
    </source>
</evidence>